<feature type="compositionally biased region" description="Polar residues" evidence="4">
    <location>
        <begin position="3410"/>
        <end position="3427"/>
    </location>
</feature>
<keyword evidence="5" id="KW-0812">Transmembrane</keyword>
<dbReference type="Proteomes" id="UP001524499">
    <property type="component" value="Unassembled WGS sequence"/>
</dbReference>
<dbReference type="Gene3D" id="2.160.20.10">
    <property type="entry name" value="Single-stranded right-handed beta-helix, Pectin lyase-like"/>
    <property type="match status" value="1"/>
</dbReference>
<dbReference type="NCBIfam" id="TIGR01901">
    <property type="entry name" value="adhes_NPXG"/>
    <property type="match status" value="1"/>
</dbReference>
<feature type="domain" description="Filamentous haemagglutinin FhaB/tRNA nuclease CdiA-like TPS" evidence="6">
    <location>
        <begin position="52"/>
        <end position="159"/>
    </location>
</feature>
<evidence type="ECO:0000256" key="2">
    <source>
        <dbReference type="ARBA" id="ARBA00022525"/>
    </source>
</evidence>
<reference evidence="7 8" key="1">
    <citation type="submission" date="2022-07" db="EMBL/GenBank/DDBJ databases">
        <title>Methylomonas rivi sp. nov., Methylomonas rosea sp. nov., Methylomonas aureus sp. nov. and Methylomonas subterranea sp. nov., four novel methanotrophs isolated from a freshwater creek and the deep terrestrial subsurface.</title>
        <authorList>
            <person name="Abin C."/>
            <person name="Sankaranarayanan K."/>
            <person name="Garner C."/>
            <person name="Sindelar R."/>
            <person name="Kotary K."/>
            <person name="Garner R."/>
            <person name="Barclay S."/>
            <person name="Lawson P."/>
            <person name="Krumholz L."/>
        </authorList>
    </citation>
    <scope>NUCLEOTIDE SEQUENCE [LARGE SCALE GENOMIC DNA]</scope>
    <source>
        <strain evidence="7 8">SURF-2</strain>
    </source>
</reference>
<proteinExistence type="predicted"/>
<comment type="subcellular location">
    <subcellularLocation>
        <location evidence="1">Secreted</location>
    </subcellularLocation>
</comment>
<dbReference type="SMART" id="SM00912">
    <property type="entry name" value="Haemagg_act"/>
    <property type="match status" value="1"/>
</dbReference>
<evidence type="ECO:0000256" key="1">
    <source>
        <dbReference type="ARBA" id="ARBA00004613"/>
    </source>
</evidence>
<comment type="caution">
    <text evidence="7">The sequence shown here is derived from an EMBL/GenBank/DDBJ whole genome shotgun (WGS) entry which is preliminary data.</text>
</comment>
<feature type="compositionally biased region" description="Low complexity" evidence="4">
    <location>
        <begin position="3396"/>
        <end position="3406"/>
    </location>
</feature>
<feature type="region of interest" description="Disordered" evidence="4">
    <location>
        <begin position="3396"/>
        <end position="3427"/>
    </location>
</feature>
<organism evidence="7 8">
    <name type="scientific">Methylomonas subterranea</name>
    <dbReference type="NCBI Taxonomy" id="2952225"/>
    <lineage>
        <taxon>Bacteria</taxon>
        <taxon>Pseudomonadati</taxon>
        <taxon>Pseudomonadota</taxon>
        <taxon>Gammaproteobacteria</taxon>
        <taxon>Methylococcales</taxon>
        <taxon>Methylococcaceae</taxon>
        <taxon>Methylomonas</taxon>
    </lineage>
</organism>
<name>A0ABT1TKL8_9GAMM</name>
<sequence>MVNRQYPSTQALSVNPRPLALAIRILLAGGFAGVAGLGSARADSPLPVPTNIDALTTAGQATAAINGKSMTINQITNKATLDWQSFNIDKGYRVEFVQPSATSVALNNIHQQDASKIFGALTANGQVYLINQNGFVFGKDSQVNVNALVASTLNISQADFDAGITKVFDLNKNNNDFATSAAALKGNGEIFMKNSQGQFVLDQQGNKVKIQIFVEQGASIKTHGEGGRVILAAPSITNAGSIETPDGQTILAAATDKVYLQEASDDPDVRGLLVEVGTGGDVNNVGKIIAERGNASLIGFAVNQKGIASATTSVQLNGSVRLLAREGIQTPSSVSGKLLGKSTKRSQALGDDLGTSATVNLTAGSRTSVDLDADKTLTAIDAQEQPDSKIEISGHKVFLRKGSLVEAKSGDVDIQALDNPAAPDLKGSARIFIEDGAKIDVSGVKNVVQAADSNVLEVELRKNELRDAPLQRDGVLFTEKVKVDIRDANLVYDENGKLVSASIPVADIKGAVDRIARNIDARSTDGGSIKLKSSGDVITQAGSTLDFSGGSVAYRAGYITTSKVVSNGQIFGIEAADPDRTYDKLFEQRSYSEAYVEGKAGGSLQINAYEAILEGNLNGKTVNGQLQRLPSQWAAASSVLIDLINGNNFGRQDVTFDARAVMLALGPLDPIPRKNSGNPEALALNLNPGMLRNSGVRNLSVRTNGDLMLTEGTRVDLPAGGKLDLTARNFNVQGSIVTPSGTVNLHPVVLDNIRLPTAITLGSKALIDVSGLWVNDALDLLQGRSLSPIAFAGGQVNLVSEQRDLTLEAGSRILANGGAWRKANTRVEAGEGGDISLRAQTHLAGVQPASLILKGSVTAWGLQQGGKLTLESNEIVIGSAADLPARVGNAQPLLLNPGFFSQGGFADYDLIANHYGLKVADNVQLNLRQSNRQLTSAAANAATGGNLRNFSSVVSLPAYLRKPVNLSLSYAEMNAHRPEESLSIGRGALIQTDVGGSVTLNSSTSIFVDGTINTPAGHIALNVTIPPVVSGFFDGQGIWLGSGSRLLARGAFVQAPDSLGLVSGEVWDGGTVELNANRGYIVSRAGGKIDVSGTSAALNIPALLNGKLVRPLRQVASDGGSIHLSAGEGMLLDGGLKASAGGAGAAGGTLAVTLDRGLRAKPELPISGSLFPDDPGRNPNLAYRIEISAGNTDSIPAGLADGGIIDPAVFGGRAILNSNRIGQAGFDSLVLTTDSVRVGGLYNSGILFKGDVSLKAGRQIILDTPSLQSDGGKVRLDAAYVALGSSQSRVGNQLAPNASGGGQFSANAQGLELVGGLAFNGFGSVALNSSGDLRLRGLLDAAQKDFRGQLKVAGDLTLKANQLYPGTLTDYTIDAGNHAVTFLNSPGAAAPVFSAGGKLTVNAANIYQRGTLKAPFGSITLNASDALQLAAGSLTSVSANGSVVPFGRGSGGTDWLYPLDASQNNNIVIDTPPAKNLQLSGKDVDLQTGAKIDLSGGGDLYAYEFIPGPGGSNDVLAAGNGSFALIPGLNSVLTPFDPLESAGTGLQNGDRVYLNGGGGLAAGWYTLLPAHYALLPGAYLVTPQVGTQDIVQNSANTAGAAVVVGRYGVAGTSISDSRTQAFVVEPGRIARTRSQFIDYFANAFFADKAEKAGQAAPQLPRDAGSLVLSAQNTLKLSADLLATPATRGLGGQVDITGSKLAVVASSADLAGLAAGTVGLLAGDLNNFDAPSLLLGGKRSKEAQGQRITVSASDVSVAENVSLIGDEILLAASNQLRLHAGASIESNGKTGVAGGTLLVKNQAGGSDGALLRVSSAGQVTVSRDQTVTGSKGELVVEAGASIKAAGSTLLDASKNTVFDGNIDMNGGSLALNSSRISIGAAPANTPGLVLSNTNFTLDELQLNSGSDFDIYGGVDFNAKQLLISAANINGFDNAGQAAGIRADSITLTNRSASSTRSGTGSGILNLLADEIHLGSGSYGITGFQTVNVTAAQGINGIGQIIDAASGNSSFAAPASLKVAADLNLNAAYFSGGSGATTAIDATGHQVNLTALNAVPDSARVGLGVSWSLTGDAIGGVGRFLLPSGILNLRAKQGDIDLQTGSLIDVSGRALAFADAVKYSAGGTVNLKADNGDVGLAEQAEIRLGGAKSIAAEQQASDAGQLTVAAAQGQFDWRGSIDGKGAAQTDSGLRQASFTLDADTLGDVSALSGQLNQAGFNQDISLRQRQGDFTLAAGDSLNARQISIEAEQGKVLVDGILNASAAKAGAVQVYGHDGITLGASGQILAKSTAIGADGGKVLLDTVHRDDSASGLLDLSAAGGLIDVSGGQNGNGGALHLRSGRDGNSVNVSAINSTLQGADPLRSALEATRVYAGVSNITSGLINTWNSDTAAFMNNRPTLAGSSASLFEILPGIEVRGSGNLTLADDWNFMRGVWSEADAAWDSEWRYLDSQGNKSLPGFLTLRAGGDLNINASINDAFADTPLPGQGLIDESFASDFLSQDLLQPGLSWSYRLVAGNNVNLAHSRAGEQVKVRTGTGTIDIAASGNITFVAKAGDAKAAAAVYTMGTTAQYTRSQLLNGEIPGIPAQNSGETVAAYLARLGAAQLDSLLRYGLLDELEIALGANLLAEFPSLGGDVTLNAGGNISGIQTGQQISDWLVRAGQWQAGSGSNKATAWGINVSGDRNFDAIDVNENGNVVFSGANRFFNQNVGALGGGNVTVQAGGNVTNLSVMIPTTGKPLGIIDDAGQWLQNGTFINGGGDLRVVAGNDIVGGEFYTGQGSAALIAGGGIVQGTIPASGQKIGVLLDVGDSVFDLQARRDIHLATALNPTILKQKVLGDLGSNVDSRFFGFTGDSAVNLLSTAGNLLFENDLQAIKLLKGVANNDGSAFEYLVYPATVRAAALSGDLRINGAMTLFPHADGELQLLANGNIGSDLTSGLVRKISVNMSDADPALLPGMANPARAVDGSFISGILLARELLDANSPLPLTIHAATPVHRDDNTGPLIVAKNGSIDFAASLEATFHLPQASSFIAGKHINNLSINGQNLSPTDATLIMAGGNINFDTNIDANGNVVFTKNNPQFFRISGPGQLQVIAGGDVVLGSSGGIQSVGNILNPALPSEGASVSVLAGTGAGIDIAGFVQRYRAKYPALLQDMGDLDEIELKRRLGLVLQVFFAELEASAKAAAVTPEGQRGAAYQRGKDAIAALFPGETYRGDISLVFSAIKTLAGGDINLLAPGGKLDVGLTGKKAADELGIVVQQGGDLNIFTRHNVNVNQSRVFTLGGGNIMAWSSKGDIDAGKGAKSALSAPKPITSVDANGNIVTVFPPIISGSGIQAIGGGDVTLAALEGVVDAGEAGISGGNITIAATAVIGASNIQASGVATGVPTAVAAPVVPSGADGAATSASRAAGMTDQAGNSAQPPNQEGQQKSAVTVLTADVVGFGDCSVSDIKEGKAGCG</sequence>
<accession>A0ABT1TKL8</accession>
<dbReference type="InterPro" id="IPR021026">
    <property type="entry name" value="Filamn_hemagglutn_DUF3739"/>
</dbReference>
<dbReference type="RefSeq" id="WP_256603799.1">
    <property type="nucleotide sequence ID" value="NZ_JANIBJ010000037.1"/>
</dbReference>
<dbReference type="SUPFAM" id="SSF51126">
    <property type="entry name" value="Pectin lyase-like"/>
    <property type="match status" value="1"/>
</dbReference>
<protein>
    <submittedName>
        <fullName evidence="7">Filamentous hemagglutinin family protein</fullName>
    </submittedName>
</protein>
<dbReference type="Pfam" id="PF12545">
    <property type="entry name" value="DUF3739"/>
    <property type="match status" value="1"/>
</dbReference>
<keyword evidence="5" id="KW-1133">Transmembrane helix</keyword>
<dbReference type="PANTHER" id="PTHR12338">
    <property type="entry name" value="AUTOTRANSPORTER"/>
    <property type="match status" value="1"/>
</dbReference>
<evidence type="ECO:0000259" key="6">
    <source>
        <dbReference type="SMART" id="SM00912"/>
    </source>
</evidence>
<keyword evidence="5" id="KW-0472">Membrane</keyword>
<keyword evidence="8" id="KW-1185">Reference proteome</keyword>
<dbReference type="InterPro" id="IPR011050">
    <property type="entry name" value="Pectin_lyase_fold/virulence"/>
</dbReference>
<evidence type="ECO:0000256" key="5">
    <source>
        <dbReference type="SAM" id="Phobius"/>
    </source>
</evidence>
<dbReference type="EMBL" id="JANIBJ010000037">
    <property type="protein sequence ID" value="MCQ8105768.1"/>
    <property type="molecule type" value="Genomic_DNA"/>
</dbReference>
<dbReference type="InterPro" id="IPR050909">
    <property type="entry name" value="Bact_Autotransporter_VF"/>
</dbReference>
<evidence type="ECO:0000256" key="3">
    <source>
        <dbReference type="ARBA" id="ARBA00022729"/>
    </source>
</evidence>
<feature type="transmembrane region" description="Helical" evidence="5">
    <location>
        <begin position="21"/>
        <end position="40"/>
    </location>
</feature>
<dbReference type="InterPro" id="IPR008638">
    <property type="entry name" value="FhaB/CdiA-like_TPS"/>
</dbReference>
<evidence type="ECO:0000313" key="7">
    <source>
        <dbReference type="EMBL" id="MCQ8105768.1"/>
    </source>
</evidence>
<gene>
    <name evidence="7" type="ORF">NP590_16785</name>
</gene>
<dbReference type="PANTHER" id="PTHR12338:SF8">
    <property type="entry name" value="HEME_HEMOPEXIN-BINDING PROTEIN"/>
    <property type="match status" value="1"/>
</dbReference>
<keyword evidence="2" id="KW-0964">Secreted</keyword>
<keyword evidence="3" id="KW-0732">Signal</keyword>
<dbReference type="InterPro" id="IPR012334">
    <property type="entry name" value="Pectin_lyas_fold"/>
</dbReference>
<evidence type="ECO:0000256" key="4">
    <source>
        <dbReference type="SAM" id="MobiDB-lite"/>
    </source>
</evidence>
<evidence type="ECO:0000313" key="8">
    <source>
        <dbReference type="Proteomes" id="UP001524499"/>
    </source>
</evidence>
<dbReference type="Pfam" id="PF05860">
    <property type="entry name" value="TPS"/>
    <property type="match status" value="1"/>
</dbReference>